<dbReference type="InterPro" id="IPR001206">
    <property type="entry name" value="Diacylglycerol_kinase_cat_dom"/>
</dbReference>
<accession>A0ABQ1FIS2</accession>
<dbReference type="InterPro" id="IPR016064">
    <property type="entry name" value="NAD/diacylglycerol_kinase_sf"/>
</dbReference>
<evidence type="ECO:0000313" key="3">
    <source>
        <dbReference type="Proteomes" id="UP000603317"/>
    </source>
</evidence>
<feature type="domain" description="DAGKc" evidence="1">
    <location>
        <begin position="6"/>
        <end position="117"/>
    </location>
</feature>
<comment type="caution">
    <text evidence="2">The sequence shown here is derived from an EMBL/GenBank/DDBJ whole genome shotgun (WGS) entry which is preliminary data.</text>
</comment>
<dbReference type="Pfam" id="PF00781">
    <property type="entry name" value="DAGK_cat"/>
    <property type="match status" value="1"/>
</dbReference>
<dbReference type="Proteomes" id="UP000603317">
    <property type="component" value="Unassembled WGS sequence"/>
</dbReference>
<dbReference type="EMBL" id="BMID01000001">
    <property type="protein sequence ID" value="GGA12680.1"/>
    <property type="molecule type" value="Genomic_DNA"/>
</dbReference>
<dbReference type="GO" id="GO:0016301">
    <property type="term" value="F:kinase activity"/>
    <property type="evidence" value="ECO:0007669"/>
    <property type="project" value="UniProtKB-KW"/>
</dbReference>
<name>A0ABQ1FIS2_9SPHN</name>
<dbReference type="SUPFAM" id="SSF111331">
    <property type="entry name" value="NAD kinase/diacylglycerol kinase-like"/>
    <property type="match status" value="1"/>
</dbReference>
<evidence type="ECO:0000313" key="2">
    <source>
        <dbReference type="EMBL" id="GGA12680.1"/>
    </source>
</evidence>
<keyword evidence="2" id="KW-0808">Transferase</keyword>
<dbReference type="RefSeq" id="WP_188642942.1">
    <property type="nucleotide sequence ID" value="NZ_BMID01000001.1"/>
</dbReference>
<dbReference type="Gene3D" id="3.40.50.10330">
    <property type="entry name" value="Probable inorganic polyphosphate/atp-NAD kinase, domain 1"/>
    <property type="match status" value="1"/>
</dbReference>
<gene>
    <name evidence="2" type="ORF">GCM10010923_24250</name>
</gene>
<protein>
    <submittedName>
        <fullName evidence="2">Diacylglycerol kinase</fullName>
    </submittedName>
</protein>
<sequence>MDRTFTLVVNCRSGSYDREAIDAILEHATELGCGATREIRIPDDDCPAPDDLDENELLAIYAGDGTVNATVTGLYGWNGAVLILPGGTMNLLSKRLHGDTDWRTIMERVGTGAARRIRPNIIRTGQGDALAGVMAGPGTSWNEVREAMRDIDMGGIAAGTVAAFGETTGGARIALVDPAVGREEGYPMIEAFPAEQGLDVHAYHADDAGEFIVQLGALVARDFRNGPHDTYGPLERVHLQSDDDAPMGLLLDGEPAPAGPREELAVARCEVDLLATMADG</sequence>
<keyword evidence="3" id="KW-1185">Reference proteome</keyword>
<dbReference type="InterPro" id="IPR017438">
    <property type="entry name" value="ATP-NAD_kinase_N"/>
</dbReference>
<reference evidence="3" key="1">
    <citation type="journal article" date="2019" name="Int. J. Syst. Evol. Microbiol.">
        <title>The Global Catalogue of Microorganisms (GCM) 10K type strain sequencing project: providing services to taxonomists for standard genome sequencing and annotation.</title>
        <authorList>
            <consortium name="The Broad Institute Genomics Platform"/>
            <consortium name="The Broad Institute Genome Sequencing Center for Infectious Disease"/>
            <person name="Wu L."/>
            <person name="Ma J."/>
        </authorList>
    </citation>
    <scope>NUCLEOTIDE SEQUENCE [LARGE SCALE GENOMIC DNA]</scope>
    <source>
        <strain evidence="3">CGMCC 1.15297</strain>
    </source>
</reference>
<proteinExistence type="predicted"/>
<evidence type="ECO:0000259" key="1">
    <source>
        <dbReference type="Pfam" id="PF00781"/>
    </source>
</evidence>
<organism evidence="2 3">
    <name type="scientific">Blastomonas marina</name>
    <dbReference type="NCBI Taxonomy" id="1867408"/>
    <lineage>
        <taxon>Bacteria</taxon>
        <taxon>Pseudomonadati</taxon>
        <taxon>Pseudomonadota</taxon>
        <taxon>Alphaproteobacteria</taxon>
        <taxon>Sphingomonadales</taxon>
        <taxon>Sphingomonadaceae</taxon>
        <taxon>Blastomonas</taxon>
    </lineage>
</organism>
<keyword evidence="2" id="KW-0418">Kinase</keyword>